<dbReference type="Proteomes" id="UP001141183">
    <property type="component" value="Unassembled WGS sequence"/>
</dbReference>
<evidence type="ECO:0000256" key="10">
    <source>
        <dbReference type="ARBA" id="ARBA00023012"/>
    </source>
</evidence>
<dbReference type="InterPro" id="IPR036097">
    <property type="entry name" value="HisK_dim/P_sf"/>
</dbReference>
<dbReference type="GO" id="GO:0000155">
    <property type="term" value="F:phosphorelay sensor kinase activity"/>
    <property type="evidence" value="ECO:0007669"/>
    <property type="project" value="InterPro"/>
</dbReference>
<dbReference type="SMART" id="SM00387">
    <property type="entry name" value="HATPase_c"/>
    <property type="match status" value="1"/>
</dbReference>
<dbReference type="Pfam" id="PF07495">
    <property type="entry name" value="Y_Y_Y"/>
    <property type="match status" value="1"/>
</dbReference>
<gene>
    <name evidence="14" type="ORF">NE398_10945</name>
</gene>
<keyword evidence="4" id="KW-1003">Cell membrane</keyword>
<evidence type="ECO:0000256" key="1">
    <source>
        <dbReference type="ARBA" id="ARBA00000085"/>
    </source>
</evidence>
<dbReference type="Pfam" id="PF07494">
    <property type="entry name" value="Reg_prop"/>
    <property type="match status" value="9"/>
</dbReference>
<dbReference type="FunFam" id="3.30.565.10:FF:000023">
    <property type="entry name" value="PAS domain-containing sensor histidine kinase"/>
    <property type="match status" value="1"/>
</dbReference>
<dbReference type="AlphaFoldDB" id="A0A9X3XPF4"/>
<dbReference type="SUPFAM" id="SSF63829">
    <property type="entry name" value="Calcium-dependent phosphotriesterase"/>
    <property type="match status" value="3"/>
</dbReference>
<evidence type="ECO:0000256" key="5">
    <source>
        <dbReference type="ARBA" id="ARBA00022553"/>
    </source>
</evidence>
<dbReference type="CDD" id="cd00082">
    <property type="entry name" value="HisKA"/>
    <property type="match status" value="1"/>
</dbReference>
<dbReference type="InterPro" id="IPR003594">
    <property type="entry name" value="HATPase_dom"/>
</dbReference>
<comment type="catalytic activity">
    <reaction evidence="1">
        <text>ATP + protein L-histidine = ADP + protein N-phospho-L-histidine.</text>
        <dbReference type="EC" id="2.7.13.3"/>
    </reaction>
</comment>
<dbReference type="InterPro" id="IPR005467">
    <property type="entry name" value="His_kinase_dom"/>
</dbReference>
<keyword evidence="6" id="KW-0808">Transferase</keyword>
<dbReference type="InterPro" id="IPR011110">
    <property type="entry name" value="Reg_prop"/>
</dbReference>
<evidence type="ECO:0000256" key="9">
    <source>
        <dbReference type="ARBA" id="ARBA00022840"/>
    </source>
</evidence>
<keyword evidence="11 12" id="KW-0472">Membrane</keyword>
<feature type="domain" description="Histidine kinase" evidence="13">
    <location>
        <begin position="855"/>
        <end position="1077"/>
    </location>
</feature>
<comment type="subcellular location">
    <subcellularLocation>
        <location evidence="2">Cell membrane</location>
    </subcellularLocation>
</comment>
<keyword evidence="5" id="KW-0597">Phosphoprotein</keyword>
<dbReference type="Gene3D" id="3.30.565.10">
    <property type="entry name" value="Histidine kinase-like ATPase, C-terminal domain"/>
    <property type="match status" value="1"/>
</dbReference>
<dbReference type="PROSITE" id="PS50109">
    <property type="entry name" value="HIS_KIN"/>
    <property type="match status" value="1"/>
</dbReference>
<keyword evidence="12" id="KW-1133">Transmembrane helix</keyword>
<evidence type="ECO:0000256" key="6">
    <source>
        <dbReference type="ARBA" id="ARBA00022679"/>
    </source>
</evidence>
<dbReference type="InterPro" id="IPR003661">
    <property type="entry name" value="HisK_dim/P_dom"/>
</dbReference>
<dbReference type="Gene3D" id="1.10.287.130">
    <property type="match status" value="1"/>
</dbReference>
<protein>
    <recommendedName>
        <fullName evidence="3">histidine kinase</fullName>
        <ecNumber evidence="3">2.7.13.3</ecNumber>
    </recommendedName>
</protein>
<sequence>MRKKLYKVIFMIIVSIIFIINMSVNNAFAITNDDKNINFKRITVEDGLSQTSVEYLFQDSKGYMWIGTIDGLNRYNGSRFEVFRYSKDKPNSISGNYISAIAEDDEGNIWVGTSRGLNRINTHTSEITTYLPGVNGCNLSNYNITEILIDSKGDIYIATEDGLNLYNEEDDNFIRLYNSGDKKNSLSSQFVYSIVEDNYGNYWIGTDNGLNKIENNSQKIIKYYSDGGDNSINDNFIFKLYADNLDNLWIGTYNGGLNKLDLKTNKIEKFENDPNDDTSIAGNFIRYILRDSRNELWIATNNGLSRLNEEENKFINYKSKIYDPQSIVSNNVLSLFEDKSGAIWVGTYDGISLFNPQNSFKNYKNDPFNTNSLSENMMAGIYEDDEGLLWVGTVNEGLNLIDRKSGNITKFKSSDDEDSLSNNHIRDIVGIQNEIWIATEFGLNKYDKLTKKFTRYYNEDNENSLLYNDVRTLYIDNEGILWIGTRDGLCTFDRKNTFKSYEDIFIKNGITENVFSDIIQDKDGIIWIASALDGGLIRLNKNTNEIKSYRNNEEDRYSISFNALKTIAIDSKNNIWIGSQFGLNKFDRSTEKFHRYTEDSGLSNNFIYGILIDNEDNPWMSTNYGISKFDIKNDKFVDYNVTDGLQSNEFNGYSYFKSKSGEMFFGGINGLTYFYPNQLEEKKFSPNVVIDSIYSGEKEILDISNIKIGYKNSNIQFNFFMPDYRNVSKIQYAYKLDGLDENWIFSDDRNYVSYTNLESGVYKFQVVARNSSGDWSKVTTVSFKVGMKPWQTPLAYVMYALIVSLVLYIIWNRVKILDSLVEQRTHELNSKLKENKELYDKLIKNEKYKNNYFVNLSHELRTPLNVIISTQQLITKLNEEDKDIPKEKILYYMSTLRRNSDRLLKLINNIIDTSKIESGSYKLIIEKHDIVYLVEEIVLSMKDFIEANGIELVIDPDVEEKIIECDGSEIEKCIVNLVGNAVKFTPRGGKIEVRIVDLNNKVKISVKDSGIGIEKKYHDAIFDRFGQAYNDVSEEHGGSGLGLTVTKQLVTLHNGRIFVKSEPGHGSEFVIILPVKYTM</sequence>
<name>A0A9X3XPF4_9CLOT</name>
<organism evidence="14 15">
    <name type="scientific">Clostridium tertium</name>
    <dbReference type="NCBI Taxonomy" id="1559"/>
    <lineage>
        <taxon>Bacteria</taxon>
        <taxon>Bacillati</taxon>
        <taxon>Bacillota</taxon>
        <taxon>Clostridia</taxon>
        <taxon>Eubacteriales</taxon>
        <taxon>Clostridiaceae</taxon>
        <taxon>Clostridium</taxon>
    </lineage>
</organism>
<keyword evidence="10" id="KW-0902">Two-component regulatory system</keyword>
<dbReference type="InterPro" id="IPR011123">
    <property type="entry name" value="Y_Y_Y"/>
</dbReference>
<evidence type="ECO:0000313" key="15">
    <source>
        <dbReference type="Proteomes" id="UP001141183"/>
    </source>
</evidence>
<keyword evidence="15" id="KW-1185">Reference proteome</keyword>
<dbReference type="GO" id="GO:0005524">
    <property type="term" value="F:ATP binding"/>
    <property type="evidence" value="ECO:0007669"/>
    <property type="project" value="UniProtKB-KW"/>
</dbReference>
<dbReference type="Pfam" id="PF02518">
    <property type="entry name" value="HATPase_c"/>
    <property type="match status" value="1"/>
</dbReference>
<evidence type="ECO:0000256" key="2">
    <source>
        <dbReference type="ARBA" id="ARBA00004236"/>
    </source>
</evidence>
<dbReference type="Gene3D" id="2.60.40.10">
    <property type="entry name" value="Immunoglobulins"/>
    <property type="match status" value="1"/>
</dbReference>
<accession>A0A9X3XPF4</accession>
<proteinExistence type="predicted"/>
<reference evidence="14" key="1">
    <citation type="submission" date="2022-05" db="EMBL/GenBank/DDBJ databases">
        <title>Draft genome sequence of Clostridium tertium strain CP3 isolated from Peru.</title>
        <authorList>
            <person name="Hurtado R."/>
            <person name="Lima L."/>
            <person name="Sousa T."/>
            <person name="Jaiswal A.K."/>
            <person name="Tiwari S."/>
            <person name="Maturrano L."/>
            <person name="Brenig B."/>
            <person name="Azevedo V."/>
        </authorList>
    </citation>
    <scope>NUCLEOTIDE SEQUENCE</scope>
    <source>
        <strain evidence="14">CP3</strain>
    </source>
</reference>
<keyword evidence="7" id="KW-0547">Nucleotide-binding</keyword>
<evidence type="ECO:0000256" key="4">
    <source>
        <dbReference type="ARBA" id="ARBA00022475"/>
    </source>
</evidence>
<dbReference type="Gene3D" id="2.130.10.10">
    <property type="entry name" value="YVTN repeat-like/Quinoprotein amine dehydrogenase"/>
    <property type="match status" value="3"/>
</dbReference>
<dbReference type="PANTHER" id="PTHR43547">
    <property type="entry name" value="TWO-COMPONENT HISTIDINE KINASE"/>
    <property type="match status" value="1"/>
</dbReference>
<dbReference type="SMART" id="SM00388">
    <property type="entry name" value="HisKA"/>
    <property type="match status" value="1"/>
</dbReference>
<evidence type="ECO:0000256" key="11">
    <source>
        <dbReference type="ARBA" id="ARBA00023136"/>
    </source>
</evidence>
<feature type="transmembrane region" description="Helical" evidence="12">
    <location>
        <begin position="793"/>
        <end position="811"/>
    </location>
</feature>
<dbReference type="InterPro" id="IPR015943">
    <property type="entry name" value="WD40/YVTN_repeat-like_dom_sf"/>
</dbReference>
<dbReference type="PANTHER" id="PTHR43547:SF2">
    <property type="entry name" value="HYBRID SIGNAL TRANSDUCTION HISTIDINE KINASE C"/>
    <property type="match status" value="1"/>
</dbReference>
<dbReference type="InterPro" id="IPR004358">
    <property type="entry name" value="Sig_transdc_His_kin-like_C"/>
</dbReference>
<dbReference type="PRINTS" id="PR00344">
    <property type="entry name" value="BCTRLSENSOR"/>
</dbReference>
<keyword evidence="12" id="KW-0812">Transmembrane</keyword>
<dbReference type="Pfam" id="PF00512">
    <property type="entry name" value="HisKA"/>
    <property type="match status" value="1"/>
</dbReference>
<evidence type="ECO:0000313" key="14">
    <source>
        <dbReference type="EMBL" id="MDC4240677.1"/>
    </source>
</evidence>
<dbReference type="EMBL" id="JAMRYU010000010">
    <property type="protein sequence ID" value="MDC4240677.1"/>
    <property type="molecule type" value="Genomic_DNA"/>
</dbReference>
<dbReference type="InterPro" id="IPR036890">
    <property type="entry name" value="HATPase_C_sf"/>
</dbReference>
<dbReference type="SUPFAM" id="SSF55874">
    <property type="entry name" value="ATPase domain of HSP90 chaperone/DNA topoisomerase II/histidine kinase"/>
    <property type="match status" value="1"/>
</dbReference>
<keyword evidence="8" id="KW-0418">Kinase</keyword>
<dbReference type="RefSeq" id="WP_111928230.1">
    <property type="nucleotide sequence ID" value="NZ_JAMRYU010000010.1"/>
</dbReference>
<evidence type="ECO:0000256" key="7">
    <source>
        <dbReference type="ARBA" id="ARBA00022741"/>
    </source>
</evidence>
<dbReference type="InterPro" id="IPR013783">
    <property type="entry name" value="Ig-like_fold"/>
</dbReference>
<dbReference type="EC" id="2.7.13.3" evidence="3"/>
<keyword evidence="9 14" id="KW-0067">ATP-binding</keyword>
<dbReference type="SUPFAM" id="SSF47384">
    <property type="entry name" value="Homodimeric domain of signal transducing histidine kinase"/>
    <property type="match status" value="1"/>
</dbReference>
<comment type="caution">
    <text evidence="14">The sequence shown here is derived from an EMBL/GenBank/DDBJ whole genome shotgun (WGS) entry which is preliminary data.</text>
</comment>
<evidence type="ECO:0000256" key="3">
    <source>
        <dbReference type="ARBA" id="ARBA00012438"/>
    </source>
</evidence>
<dbReference type="GO" id="GO:0005886">
    <property type="term" value="C:plasma membrane"/>
    <property type="evidence" value="ECO:0007669"/>
    <property type="project" value="UniProtKB-SubCell"/>
</dbReference>
<evidence type="ECO:0000256" key="12">
    <source>
        <dbReference type="SAM" id="Phobius"/>
    </source>
</evidence>
<evidence type="ECO:0000256" key="8">
    <source>
        <dbReference type="ARBA" id="ARBA00022777"/>
    </source>
</evidence>
<evidence type="ECO:0000259" key="13">
    <source>
        <dbReference type="PROSITE" id="PS50109"/>
    </source>
</evidence>